<proteinExistence type="predicted"/>
<keyword evidence="3" id="KW-1185">Reference proteome</keyword>
<evidence type="ECO:0000256" key="1">
    <source>
        <dbReference type="SAM" id="MobiDB-lite"/>
    </source>
</evidence>
<protein>
    <recommendedName>
        <fullName evidence="4">RICIN domain-containing protein</fullName>
    </recommendedName>
</protein>
<name>A0ABS1W029_9ACTN</name>
<reference evidence="2 3" key="1">
    <citation type="submission" date="2021-01" db="EMBL/GenBank/DDBJ databases">
        <title>Actinoplanes sp. nov. LDG1-01 isolated from lichen.</title>
        <authorList>
            <person name="Saeng-In P."/>
            <person name="Phongsopitanun W."/>
            <person name="Kanchanasin P."/>
            <person name="Yuki M."/>
            <person name="Kudo T."/>
            <person name="Ohkuma M."/>
            <person name="Tanasupawat S."/>
        </authorList>
    </citation>
    <scope>NUCLEOTIDE SEQUENCE [LARGE SCALE GENOMIC DNA]</scope>
    <source>
        <strain evidence="2 3">LDG1-01</strain>
    </source>
</reference>
<sequence length="204" mass="20674">MTGLALTQYACGSGSSTDVAATTPAPASTSVAATATASPEPTATATSGNSDYGPILSGRRQVVIRPAGGPEGVLAVDGQGRLNLTDGPSDFTLFVFAPVRDGLHQIRTAKAGAGGEPSCMGVKNNGADPLTVVAAACDTRRDGQLFRVRKAPEAEADGYGISNQGAYLQITPERGLIAEELADAPLRTVYTFVDNGPAPARPGS</sequence>
<evidence type="ECO:0008006" key="4">
    <source>
        <dbReference type="Google" id="ProtNLM"/>
    </source>
</evidence>
<organism evidence="2 3">
    <name type="scientific">Paractinoplanes lichenicola</name>
    <dbReference type="NCBI Taxonomy" id="2802976"/>
    <lineage>
        <taxon>Bacteria</taxon>
        <taxon>Bacillati</taxon>
        <taxon>Actinomycetota</taxon>
        <taxon>Actinomycetes</taxon>
        <taxon>Micromonosporales</taxon>
        <taxon>Micromonosporaceae</taxon>
        <taxon>Paractinoplanes</taxon>
    </lineage>
</organism>
<dbReference type="Proteomes" id="UP000598996">
    <property type="component" value="Unassembled WGS sequence"/>
</dbReference>
<comment type="caution">
    <text evidence="2">The sequence shown here is derived from an EMBL/GenBank/DDBJ whole genome shotgun (WGS) entry which is preliminary data.</text>
</comment>
<feature type="region of interest" description="Disordered" evidence="1">
    <location>
        <begin position="30"/>
        <end position="55"/>
    </location>
</feature>
<evidence type="ECO:0000313" key="2">
    <source>
        <dbReference type="EMBL" id="MBL7260102.1"/>
    </source>
</evidence>
<evidence type="ECO:0000313" key="3">
    <source>
        <dbReference type="Proteomes" id="UP000598996"/>
    </source>
</evidence>
<dbReference type="RefSeq" id="WP_202996811.1">
    <property type="nucleotide sequence ID" value="NZ_JAENHO010000013.1"/>
</dbReference>
<accession>A0ABS1W029</accession>
<gene>
    <name evidence="2" type="ORF">JKJ07_37845</name>
</gene>
<dbReference type="EMBL" id="JAENHO010000013">
    <property type="protein sequence ID" value="MBL7260102.1"/>
    <property type="molecule type" value="Genomic_DNA"/>
</dbReference>
<feature type="compositionally biased region" description="Low complexity" evidence="1">
    <location>
        <begin position="30"/>
        <end position="47"/>
    </location>
</feature>